<accession>A0A423WF09</accession>
<comment type="caution">
    <text evidence="2">The sequence shown here is derived from an EMBL/GenBank/DDBJ whole genome shotgun (WGS) entry which is preliminary data.</text>
</comment>
<dbReference type="EMBL" id="LKEA01000018">
    <property type="protein sequence ID" value="ROW01964.1"/>
    <property type="molecule type" value="Genomic_DNA"/>
</dbReference>
<feature type="compositionally biased region" description="Basic and acidic residues" evidence="1">
    <location>
        <begin position="36"/>
        <end position="51"/>
    </location>
</feature>
<name>A0A423WF09_9PEZI</name>
<protein>
    <submittedName>
        <fullName evidence="2">Uncharacterized protein</fullName>
    </submittedName>
</protein>
<dbReference type="AlphaFoldDB" id="A0A423WF09"/>
<gene>
    <name evidence="2" type="ORF">VMCG_05604</name>
</gene>
<reference evidence="2 3" key="1">
    <citation type="submission" date="2015-09" db="EMBL/GenBank/DDBJ databases">
        <title>Host preference determinants of Valsa canker pathogens revealed by comparative genomics.</title>
        <authorList>
            <person name="Yin Z."/>
            <person name="Huang L."/>
        </authorList>
    </citation>
    <scope>NUCLEOTIDE SEQUENCE [LARGE SCALE GENOMIC DNA]</scope>
    <source>
        <strain evidence="2 3">03-1</strain>
    </source>
</reference>
<sequence>MVLATVDDQGNTAPCVEKLCKEQVETDFGSEKKRKPQQDKAAKARNVAKETDETEEAEGPKKENNYSKKHKSASGLHKDEDDSA</sequence>
<evidence type="ECO:0000256" key="1">
    <source>
        <dbReference type="SAM" id="MobiDB-lite"/>
    </source>
</evidence>
<evidence type="ECO:0000313" key="3">
    <source>
        <dbReference type="Proteomes" id="UP000283895"/>
    </source>
</evidence>
<keyword evidence="3" id="KW-1185">Reference proteome</keyword>
<feature type="region of interest" description="Disordered" evidence="1">
    <location>
        <begin position="25"/>
        <end position="84"/>
    </location>
</feature>
<evidence type="ECO:0000313" key="2">
    <source>
        <dbReference type="EMBL" id="ROW01964.1"/>
    </source>
</evidence>
<proteinExistence type="predicted"/>
<organism evidence="2 3">
    <name type="scientific">Cytospora schulzeri</name>
    <dbReference type="NCBI Taxonomy" id="448051"/>
    <lineage>
        <taxon>Eukaryota</taxon>
        <taxon>Fungi</taxon>
        <taxon>Dikarya</taxon>
        <taxon>Ascomycota</taxon>
        <taxon>Pezizomycotina</taxon>
        <taxon>Sordariomycetes</taxon>
        <taxon>Sordariomycetidae</taxon>
        <taxon>Diaporthales</taxon>
        <taxon>Cytosporaceae</taxon>
        <taxon>Cytospora</taxon>
    </lineage>
</organism>
<dbReference type="Proteomes" id="UP000283895">
    <property type="component" value="Unassembled WGS sequence"/>
</dbReference>